<dbReference type="EMBL" id="GBXM01015634">
    <property type="protein sequence ID" value="JAH92943.1"/>
    <property type="molecule type" value="Transcribed_RNA"/>
</dbReference>
<sequence>MTTIVFTILFTMNRFECILFAIHHTCYFSHVYTHTQTHTHNNNCM</sequence>
<organism evidence="1">
    <name type="scientific">Anguilla anguilla</name>
    <name type="common">European freshwater eel</name>
    <name type="synonym">Muraena anguilla</name>
    <dbReference type="NCBI Taxonomy" id="7936"/>
    <lineage>
        <taxon>Eukaryota</taxon>
        <taxon>Metazoa</taxon>
        <taxon>Chordata</taxon>
        <taxon>Craniata</taxon>
        <taxon>Vertebrata</taxon>
        <taxon>Euteleostomi</taxon>
        <taxon>Actinopterygii</taxon>
        <taxon>Neopterygii</taxon>
        <taxon>Teleostei</taxon>
        <taxon>Anguilliformes</taxon>
        <taxon>Anguillidae</taxon>
        <taxon>Anguilla</taxon>
    </lineage>
</organism>
<accession>A0A0E9WTY5</accession>
<evidence type="ECO:0000313" key="1">
    <source>
        <dbReference type="EMBL" id="JAH92943.1"/>
    </source>
</evidence>
<proteinExistence type="predicted"/>
<reference evidence="1" key="2">
    <citation type="journal article" date="2015" name="Fish Shellfish Immunol.">
        <title>Early steps in the European eel (Anguilla anguilla)-Vibrio vulnificus interaction in the gills: Role of the RtxA13 toxin.</title>
        <authorList>
            <person name="Callol A."/>
            <person name="Pajuelo D."/>
            <person name="Ebbesson L."/>
            <person name="Teles M."/>
            <person name="MacKenzie S."/>
            <person name="Amaro C."/>
        </authorList>
    </citation>
    <scope>NUCLEOTIDE SEQUENCE</scope>
</reference>
<name>A0A0E9WTY5_ANGAN</name>
<protein>
    <submittedName>
        <fullName evidence="1">Uncharacterized protein</fullName>
    </submittedName>
</protein>
<reference evidence="1" key="1">
    <citation type="submission" date="2014-11" db="EMBL/GenBank/DDBJ databases">
        <authorList>
            <person name="Amaro Gonzalez C."/>
        </authorList>
    </citation>
    <scope>NUCLEOTIDE SEQUENCE</scope>
</reference>
<dbReference type="AlphaFoldDB" id="A0A0E9WTY5"/>